<accession>A0A561R295</accession>
<protein>
    <submittedName>
        <fullName evidence="2">Uncharacterized protein</fullName>
    </submittedName>
</protein>
<keyword evidence="3" id="KW-1185">Reference proteome</keyword>
<gene>
    <name evidence="2" type="ORF">FHW37_102374</name>
</gene>
<reference evidence="2 3" key="1">
    <citation type="submission" date="2019-06" db="EMBL/GenBank/DDBJ databases">
        <title>Sorghum-associated microbial communities from plants grown in Nebraska, USA.</title>
        <authorList>
            <person name="Schachtman D."/>
        </authorList>
    </citation>
    <scope>NUCLEOTIDE SEQUENCE [LARGE SCALE GENOMIC DNA]</scope>
    <source>
        <strain evidence="2 3">1225</strain>
    </source>
</reference>
<sequence>MRTLLAAALITAAIAGSAQAQSFSFGQPKTVSFGLPGCIDLKTENVIAGLLKQKEVNAAIKMAYDAGTKCRLFKRLEQVTVEGFSKPQSLFCIRPKDAQDCYWYPSVYLR</sequence>
<dbReference type="AlphaFoldDB" id="A0A561R295"/>
<proteinExistence type="predicted"/>
<evidence type="ECO:0000313" key="2">
    <source>
        <dbReference type="EMBL" id="TWF56735.1"/>
    </source>
</evidence>
<name>A0A561R295_9HYPH</name>
<keyword evidence="1" id="KW-0732">Signal</keyword>
<organism evidence="2 3">
    <name type="scientific">Neorhizobium alkalisoli</name>
    <dbReference type="NCBI Taxonomy" id="528178"/>
    <lineage>
        <taxon>Bacteria</taxon>
        <taxon>Pseudomonadati</taxon>
        <taxon>Pseudomonadota</taxon>
        <taxon>Alphaproteobacteria</taxon>
        <taxon>Hyphomicrobiales</taxon>
        <taxon>Rhizobiaceae</taxon>
        <taxon>Rhizobium/Agrobacterium group</taxon>
        <taxon>Neorhizobium</taxon>
    </lineage>
</organism>
<dbReference type="EMBL" id="VIWP01000002">
    <property type="protein sequence ID" value="TWF56735.1"/>
    <property type="molecule type" value="Genomic_DNA"/>
</dbReference>
<feature type="chain" id="PRO_5021777688" evidence="1">
    <location>
        <begin position="21"/>
        <end position="110"/>
    </location>
</feature>
<evidence type="ECO:0000313" key="3">
    <source>
        <dbReference type="Proteomes" id="UP000320653"/>
    </source>
</evidence>
<evidence type="ECO:0000256" key="1">
    <source>
        <dbReference type="SAM" id="SignalP"/>
    </source>
</evidence>
<feature type="signal peptide" evidence="1">
    <location>
        <begin position="1"/>
        <end position="20"/>
    </location>
</feature>
<dbReference type="RefSeq" id="WP_145634567.1">
    <property type="nucleotide sequence ID" value="NZ_VIWP01000002.1"/>
</dbReference>
<dbReference type="Proteomes" id="UP000320653">
    <property type="component" value="Unassembled WGS sequence"/>
</dbReference>
<comment type="caution">
    <text evidence="2">The sequence shown here is derived from an EMBL/GenBank/DDBJ whole genome shotgun (WGS) entry which is preliminary data.</text>
</comment>